<dbReference type="SUPFAM" id="SSF90229">
    <property type="entry name" value="CCCH zinc finger"/>
    <property type="match status" value="1"/>
</dbReference>
<evidence type="ECO:0000313" key="7">
    <source>
        <dbReference type="EMBL" id="CAE8741034.1"/>
    </source>
</evidence>
<keyword evidence="3 4" id="KW-0862">Zinc</keyword>
<dbReference type="Pfam" id="PF00642">
    <property type="entry name" value="zf-CCCH"/>
    <property type="match status" value="1"/>
</dbReference>
<comment type="caution">
    <text evidence="7">The sequence shown here is derived from an EMBL/GenBank/DDBJ whole genome shotgun (WGS) entry which is preliminary data.</text>
</comment>
<sequence length="430" mass="44694">MTHSPTIGTPAMLQGTVPDWAHPTPSPSTMPRHPNPDAYRNISGLLGTGNLGGHGSGHGEEPSLQQLLLEACTPFFNQMMMAVEAVVQQEMEGKRPSSRPNSFTKGGRSFPGGNGNLGVPTGLDARAFGSLFDPSESDANGFPHHSRTEPVPEGPEEGFESESERGGQSVSNFHVLFSGNAQDQPSKSEPTSDSEEDAHDPRGAFAALPLARLDNPGNSTSAWQVSNGFSNAGITAVNRLILAEEEEDGNQPLYLQWSGQGMPAGVTRLTRTVSPVTPTVEPGSRCKATARQSSMSEDDSPESPARSVVVCRHWKSKGWCRLESECKFSHPDHKCGTGVAQARKTSKGSSTGAVGAVGAVGAAGVADASPHASPPMTPAGTSGTATLAPRQTGSPNVKAKGSSKAKPQKPGRGKGSANILLQPGLVSGIQ</sequence>
<feature type="region of interest" description="Disordered" evidence="5">
    <location>
        <begin position="333"/>
        <end position="352"/>
    </location>
</feature>
<keyword evidence="1 4" id="KW-0479">Metal-binding</keyword>
<feature type="zinc finger region" description="C3H1-type" evidence="4">
    <location>
        <begin position="305"/>
        <end position="333"/>
    </location>
</feature>
<evidence type="ECO:0000256" key="4">
    <source>
        <dbReference type="PROSITE-ProRule" id="PRU00723"/>
    </source>
</evidence>
<dbReference type="InterPro" id="IPR036855">
    <property type="entry name" value="Znf_CCCH_sf"/>
</dbReference>
<accession>A0A813M4W0</accession>
<dbReference type="AlphaFoldDB" id="A0A813M4W0"/>
<dbReference type="InterPro" id="IPR000571">
    <property type="entry name" value="Znf_CCCH"/>
</dbReference>
<feature type="compositionally biased region" description="Polar residues" evidence="5">
    <location>
        <begin position="379"/>
        <end position="395"/>
    </location>
</feature>
<feature type="region of interest" description="Disordered" evidence="5">
    <location>
        <begin position="1"/>
        <end position="61"/>
    </location>
</feature>
<feature type="compositionally biased region" description="Basic residues" evidence="5">
    <location>
        <begin position="401"/>
        <end position="412"/>
    </location>
</feature>
<dbReference type="GO" id="GO:0008270">
    <property type="term" value="F:zinc ion binding"/>
    <property type="evidence" value="ECO:0007669"/>
    <property type="project" value="UniProtKB-KW"/>
</dbReference>
<keyword evidence="2 4" id="KW-0863">Zinc-finger</keyword>
<feature type="domain" description="C3H1-type" evidence="6">
    <location>
        <begin position="305"/>
        <end position="333"/>
    </location>
</feature>
<evidence type="ECO:0000256" key="5">
    <source>
        <dbReference type="SAM" id="MobiDB-lite"/>
    </source>
</evidence>
<evidence type="ECO:0000256" key="1">
    <source>
        <dbReference type="ARBA" id="ARBA00022723"/>
    </source>
</evidence>
<dbReference type="EMBL" id="CAJNNW010037347">
    <property type="protein sequence ID" value="CAE8741034.1"/>
    <property type="molecule type" value="Genomic_DNA"/>
</dbReference>
<evidence type="ECO:0000259" key="6">
    <source>
        <dbReference type="PROSITE" id="PS50103"/>
    </source>
</evidence>
<dbReference type="Gene3D" id="4.10.1000.10">
    <property type="entry name" value="Zinc finger, CCCH-type"/>
    <property type="match status" value="1"/>
</dbReference>
<dbReference type="Proteomes" id="UP000626109">
    <property type="component" value="Unassembled WGS sequence"/>
</dbReference>
<organism evidence="7 8">
    <name type="scientific">Polarella glacialis</name>
    <name type="common">Dinoflagellate</name>
    <dbReference type="NCBI Taxonomy" id="89957"/>
    <lineage>
        <taxon>Eukaryota</taxon>
        <taxon>Sar</taxon>
        <taxon>Alveolata</taxon>
        <taxon>Dinophyceae</taxon>
        <taxon>Suessiales</taxon>
        <taxon>Suessiaceae</taxon>
        <taxon>Polarella</taxon>
    </lineage>
</organism>
<protein>
    <recommendedName>
        <fullName evidence="6">C3H1-type domain-containing protein</fullName>
    </recommendedName>
</protein>
<dbReference type="SMART" id="SM00356">
    <property type="entry name" value="ZnF_C3H1"/>
    <property type="match status" value="1"/>
</dbReference>
<name>A0A813M4W0_POLGL</name>
<dbReference type="PROSITE" id="PS50103">
    <property type="entry name" value="ZF_C3H1"/>
    <property type="match status" value="1"/>
</dbReference>
<proteinExistence type="predicted"/>
<feature type="region of interest" description="Disordered" evidence="5">
    <location>
        <begin position="91"/>
        <end position="167"/>
    </location>
</feature>
<evidence type="ECO:0000256" key="3">
    <source>
        <dbReference type="ARBA" id="ARBA00022833"/>
    </source>
</evidence>
<evidence type="ECO:0000313" key="8">
    <source>
        <dbReference type="Proteomes" id="UP000626109"/>
    </source>
</evidence>
<reference evidence="7" key="1">
    <citation type="submission" date="2021-02" db="EMBL/GenBank/DDBJ databases">
        <authorList>
            <person name="Dougan E. K."/>
            <person name="Rhodes N."/>
            <person name="Thang M."/>
            <person name="Chan C."/>
        </authorList>
    </citation>
    <scope>NUCLEOTIDE SEQUENCE</scope>
</reference>
<feature type="region of interest" description="Disordered" evidence="5">
    <location>
        <begin position="180"/>
        <end position="208"/>
    </location>
</feature>
<gene>
    <name evidence="7" type="ORF">PGLA2088_LOCUS50270</name>
</gene>
<feature type="region of interest" description="Disordered" evidence="5">
    <location>
        <begin position="366"/>
        <end position="430"/>
    </location>
</feature>
<feature type="compositionally biased region" description="Gly residues" evidence="5">
    <location>
        <begin position="46"/>
        <end position="56"/>
    </location>
</feature>
<feature type="compositionally biased region" description="Polar residues" evidence="5">
    <location>
        <begin position="180"/>
        <end position="191"/>
    </location>
</feature>
<evidence type="ECO:0000256" key="2">
    <source>
        <dbReference type="ARBA" id="ARBA00022771"/>
    </source>
</evidence>
<feature type="region of interest" description="Disordered" evidence="5">
    <location>
        <begin position="275"/>
        <end position="305"/>
    </location>
</feature>